<dbReference type="EMBL" id="CAJNOQ010001841">
    <property type="protein sequence ID" value="CAF0922722.1"/>
    <property type="molecule type" value="Genomic_DNA"/>
</dbReference>
<comment type="caution">
    <text evidence="3">The sequence shown here is derived from an EMBL/GenBank/DDBJ whole genome shotgun (WGS) entry which is preliminary data.</text>
</comment>
<dbReference type="Pfam" id="PF08881">
    <property type="entry name" value="CVNH"/>
    <property type="match status" value="1"/>
</dbReference>
<dbReference type="SUPFAM" id="SSF51322">
    <property type="entry name" value="Cyanovirin-N"/>
    <property type="match status" value="1"/>
</dbReference>
<keyword evidence="6" id="KW-1185">Reference proteome</keyword>
<dbReference type="Proteomes" id="UP000682733">
    <property type="component" value="Unassembled WGS sequence"/>
</dbReference>
<dbReference type="Proteomes" id="UP000663829">
    <property type="component" value="Unassembled WGS sequence"/>
</dbReference>
<organism evidence="3 6">
    <name type="scientific">Didymodactylos carnosus</name>
    <dbReference type="NCBI Taxonomy" id="1234261"/>
    <lineage>
        <taxon>Eukaryota</taxon>
        <taxon>Metazoa</taxon>
        <taxon>Spiralia</taxon>
        <taxon>Gnathifera</taxon>
        <taxon>Rotifera</taxon>
        <taxon>Eurotatoria</taxon>
        <taxon>Bdelloidea</taxon>
        <taxon>Philodinida</taxon>
        <taxon>Philodinidae</taxon>
        <taxon>Didymodactylos</taxon>
    </lineage>
</organism>
<evidence type="ECO:0000313" key="6">
    <source>
        <dbReference type="Proteomes" id="UP000663829"/>
    </source>
</evidence>
<dbReference type="InterPro" id="IPR011058">
    <property type="entry name" value="Cyanovirin-N"/>
</dbReference>
<dbReference type="Proteomes" id="UP000677228">
    <property type="component" value="Unassembled WGS sequence"/>
</dbReference>
<evidence type="ECO:0000313" key="5">
    <source>
        <dbReference type="EMBL" id="CAF3701800.1"/>
    </source>
</evidence>
<protein>
    <recommendedName>
        <fullName evidence="1">Cyanovirin-N domain-containing protein</fullName>
    </recommendedName>
</protein>
<reference evidence="3" key="1">
    <citation type="submission" date="2021-02" db="EMBL/GenBank/DDBJ databases">
        <authorList>
            <person name="Nowell W R."/>
        </authorList>
    </citation>
    <scope>NUCLEOTIDE SEQUENCE</scope>
</reference>
<dbReference type="InterPro" id="IPR036673">
    <property type="entry name" value="Cyanovirin-N_sf"/>
</dbReference>
<proteinExistence type="predicted"/>
<gene>
    <name evidence="3" type="ORF">GPM918_LOCUS9745</name>
    <name evidence="2" type="ORF">OVA965_LOCUS2407</name>
    <name evidence="5" type="ORF">SRO942_LOCUS9746</name>
    <name evidence="4" type="ORF">TMI583_LOCUS2407</name>
</gene>
<dbReference type="Gene3D" id="2.30.60.10">
    <property type="entry name" value="Cyanovirin-N"/>
    <property type="match status" value="1"/>
</dbReference>
<dbReference type="EMBL" id="CAJOBA010000506">
    <property type="protein sequence ID" value="CAF3537759.1"/>
    <property type="molecule type" value="Genomic_DNA"/>
</dbReference>
<dbReference type="SMART" id="SM01111">
    <property type="entry name" value="CVNH"/>
    <property type="match status" value="1"/>
</dbReference>
<dbReference type="EMBL" id="CAJOBC010001841">
    <property type="protein sequence ID" value="CAF3701800.1"/>
    <property type="molecule type" value="Genomic_DNA"/>
</dbReference>
<dbReference type="EMBL" id="CAJNOK010000506">
    <property type="protein sequence ID" value="CAF0758251.1"/>
    <property type="molecule type" value="Genomic_DNA"/>
</dbReference>
<name>A0A814B8Z6_9BILA</name>
<accession>A0A814B8Z6</accession>
<evidence type="ECO:0000259" key="1">
    <source>
        <dbReference type="SMART" id="SM01111"/>
    </source>
</evidence>
<dbReference type="Proteomes" id="UP000681722">
    <property type="component" value="Unassembled WGS sequence"/>
</dbReference>
<feature type="domain" description="Cyanovirin-N" evidence="1">
    <location>
        <begin position="15"/>
        <end position="113"/>
    </location>
</feature>
<sequence>MGGSHSQPQNSTMCGFADSSSNVSCNNGTLHAVCRKLNGTNCEQILDLNKYIGNEDGNLIRKHDGDFARSCQNIKIDSAGLLTCMAKKKDGTLVPAELKLNDYIGNVDGQLKYEEIQRPVVG</sequence>
<evidence type="ECO:0000313" key="4">
    <source>
        <dbReference type="EMBL" id="CAF3537759.1"/>
    </source>
</evidence>
<evidence type="ECO:0000313" key="3">
    <source>
        <dbReference type="EMBL" id="CAF0922722.1"/>
    </source>
</evidence>
<dbReference type="OrthoDB" id="2441380at2759"/>
<dbReference type="AlphaFoldDB" id="A0A814B8Z6"/>
<evidence type="ECO:0000313" key="2">
    <source>
        <dbReference type="EMBL" id="CAF0758251.1"/>
    </source>
</evidence>